<dbReference type="Proteomes" id="UP000594943">
    <property type="component" value="Chromosome 2"/>
</dbReference>
<dbReference type="Pfam" id="PF00891">
    <property type="entry name" value="Methyltransf_2"/>
    <property type="match status" value="1"/>
</dbReference>
<dbReference type="InterPro" id="IPR001077">
    <property type="entry name" value="COMT_C"/>
</dbReference>
<proteinExistence type="predicted"/>
<feature type="domain" description="O-methyltransferase C-terminal" evidence="2">
    <location>
        <begin position="214"/>
        <end position="321"/>
    </location>
</feature>
<gene>
    <name evidence="3" type="ORF">I6G56_21950</name>
</gene>
<dbReference type="GO" id="GO:0008171">
    <property type="term" value="F:O-methyltransferase activity"/>
    <property type="evidence" value="ECO:0007669"/>
    <property type="project" value="InterPro"/>
</dbReference>
<name>A0A7T2U7J7_9BURK</name>
<protein>
    <recommendedName>
        <fullName evidence="2">O-methyltransferase C-terminal domain-containing protein</fullName>
    </recommendedName>
</protein>
<evidence type="ECO:0000313" key="3">
    <source>
        <dbReference type="EMBL" id="QPS47132.1"/>
    </source>
</evidence>
<reference evidence="3 4" key="1">
    <citation type="submission" date="2020-12" db="EMBL/GenBank/DDBJ databases">
        <title>FDA dAtabase for Regulatory Grade micrObial Sequences (FDA-ARGOS): Supporting development and validation of Infectious Disease Dx tests.</title>
        <authorList>
            <person name="Nelson B."/>
            <person name="Plummer A."/>
            <person name="Tallon L."/>
            <person name="Sadzewicz L."/>
            <person name="Zhao X."/>
            <person name="Boylan J."/>
            <person name="Ott S."/>
            <person name="Bowen H."/>
            <person name="Vavikolanu K."/>
            <person name="Mehta A."/>
            <person name="Aluvathingal J."/>
            <person name="Nadendla S."/>
            <person name="Myers T."/>
            <person name="Yan Y."/>
            <person name="Sichtig H."/>
        </authorList>
    </citation>
    <scope>NUCLEOTIDE SEQUENCE [LARGE SCALE GENOMIC DNA]</scope>
    <source>
        <strain evidence="3 4">FDAARGOS_899</strain>
    </source>
</reference>
<dbReference type="SUPFAM" id="SSF89796">
    <property type="entry name" value="CoA-transferase family III (CaiB/BaiF)"/>
    <property type="match status" value="1"/>
</dbReference>
<dbReference type="KEGG" id="bhg:I6G56_21950"/>
<dbReference type="EMBL" id="CP065687">
    <property type="protein sequence ID" value="QPS47132.1"/>
    <property type="molecule type" value="Genomic_DNA"/>
</dbReference>
<dbReference type="InterPro" id="IPR023606">
    <property type="entry name" value="CoA-Trfase_III_dom_1_sf"/>
</dbReference>
<organism evidence="3 4">
    <name type="scientific">Burkholderia humptydooensis</name>
    <dbReference type="NCBI Taxonomy" id="430531"/>
    <lineage>
        <taxon>Bacteria</taxon>
        <taxon>Pseudomonadati</taxon>
        <taxon>Pseudomonadota</taxon>
        <taxon>Betaproteobacteria</taxon>
        <taxon>Burkholderiales</taxon>
        <taxon>Burkholderiaceae</taxon>
        <taxon>Burkholderia</taxon>
        <taxon>pseudomallei group</taxon>
    </lineage>
</organism>
<dbReference type="Gene3D" id="3.40.50.150">
    <property type="entry name" value="Vaccinia Virus protein VP39"/>
    <property type="match status" value="1"/>
</dbReference>
<evidence type="ECO:0000256" key="1">
    <source>
        <dbReference type="SAM" id="MobiDB-lite"/>
    </source>
</evidence>
<dbReference type="RefSeq" id="WP_080595093.1">
    <property type="nucleotide sequence ID" value="NZ_CP013382.1"/>
</dbReference>
<accession>A0A7T2U7J7</accession>
<dbReference type="AlphaFoldDB" id="A0A7T2U7J7"/>
<sequence>MPMTYVERNAARLAAGAPVSDALLQAATGMTGWHARAARAWRPLGVDCVSTLGASPAALSQCLADAALFAMSQYLAMDHAGQPAQQPRDANDRPPPFESGDGMRFELEALDPDAWGRFWRRAAAGADDIAAGWRPFMLRYTQARAPLPAGLFRAAARLDYASLGAIARETGTYVSAVRDAAALRDDPRDARRRGRRRPCAASTGRRCATRVRAAHEFGVEARARFVGGDLFDVEIPGQYDLVIMSQILHLFDEDACRRLLARACSLLAPGGRIAVCDFMISDAPPASEPVPRLFAAQMLGLTQAGDCYPVAAVRALLAEQGLVDVMATPLKGVPVHCVTGDRAAG</sequence>
<feature type="region of interest" description="Disordered" evidence="1">
    <location>
        <begin position="80"/>
        <end position="102"/>
    </location>
</feature>
<evidence type="ECO:0000313" key="4">
    <source>
        <dbReference type="Proteomes" id="UP000594943"/>
    </source>
</evidence>
<dbReference type="SUPFAM" id="SSF53335">
    <property type="entry name" value="S-adenosyl-L-methionine-dependent methyltransferases"/>
    <property type="match status" value="1"/>
</dbReference>
<evidence type="ECO:0000259" key="2">
    <source>
        <dbReference type="Pfam" id="PF00891"/>
    </source>
</evidence>
<dbReference type="InterPro" id="IPR029063">
    <property type="entry name" value="SAM-dependent_MTases_sf"/>
</dbReference>